<sequence>MPDHAPLGYLRETLLFLALAGILIPLLQRWRVNQTLGFIATGVVVGPHGLGRFAAKLPALGLLSFPHPEAVGALAELGVLFLMFMIGLELSAERLWSLRRWVFGGGIAQVVASAAAIGGLAWLFGNPPRVALLLGCTLALSSTAVVMQSMTERRTLATPLGQAGFSILMLQDLAVVPLLILVGVLADLAPGAVQAIAAPGGDAGWLSPGLAAALDSLGMALLRSTLALALFALLGRRVLRPVFRSFAQQRSPDAFMALTLLCTLGSAALTGALGLSLALGAFLAGLLLAETEFRHEVEVTVEPFRGLLMGLFFMSVGMGIDPLALLRDPLWLPLSVLGLFAIKAVVVALVLRAGGLDWGRAAEGGLLLGQGGEFAFIVIGDALARGLLDEKLSQFMLLVVSLSLFATPFAARLGERLARLWDARRGAADEPAGNVDGAAPGAMAGHVVIAGYGRIGQLVARMLAGREVPWIAVESDARRAATHHAEGLPVYYGNAARAELLGKLDAAHATAIVVTMDQPAAALHAVRAMRAACPHVPIYARSHDAAHAVELRRAGATAVVPEALEAGLQIAARVLDTLGVGEVETARLVEVEREREMGAIQAGRSS</sequence>
<keyword evidence="7 10" id="KW-1133">Transmembrane helix</keyword>
<dbReference type="GO" id="GO:0006813">
    <property type="term" value="P:potassium ion transport"/>
    <property type="evidence" value="ECO:0007669"/>
    <property type="project" value="UniProtKB-KW"/>
</dbReference>
<dbReference type="Proteomes" id="UP000675920">
    <property type="component" value="Unplaced"/>
</dbReference>
<evidence type="ECO:0000256" key="10">
    <source>
        <dbReference type="SAM" id="Phobius"/>
    </source>
</evidence>
<feature type="transmembrane region" description="Helical" evidence="10">
    <location>
        <begin position="6"/>
        <end position="24"/>
    </location>
</feature>
<reference evidence="13" key="2">
    <citation type="journal article" date="1998" name="FEBS Lett.">
        <title>Comparative molecular analysis of Na+/H+ exchangers: a unified model for Na+/H+ antiport?</title>
        <authorList>
            <person name="Dibrov P."/>
            <person name="Fliegel L."/>
        </authorList>
    </citation>
    <scope>NUCLEOTIDE SEQUENCE</scope>
</reference>
<keyword evidence="9 10" id="KW-0472">Membrane</keyword>
<feature type="transmembrane region" description="Helical" evidence="10">
    <location>
        <begin position="36"/>
        <end position="55"/>
    </location>
</feature>
<dbReference type="PROSITE" id="PS51201">
    <property type="entry name" value="RCK_N"/>
    <property type="match status" value="1"/>
</dbReference>
<evidence type="ECO:0000256" key="6">
    <source>
        <dbReference type="ARBA" id="ARBA00022958"/>
    </source>
</evidence>
<evidence type="ECO:0000256" key="3">
    <source>
        <dbReference type="ARBA" id="ARBA00022449"/>
    </source>
</evidence>
<reference evidence="13" key="1">
    <citation type="journal article" date="1997" name="J. Biol. Chem.">
        <title>Na+/H+ exchangers of mammalian cells.</title>
        <authorList>
            <person name="Orlowski J."/>
            <person name="Grinstein S."/>
        </authorList>
    </citation>
    <scope>NUCLEOTIDE SEQUENCE</scope>
</reference>
<reference evidence="13" key="3">
    <citation type="journal article" date="1998" name="J. Biol. Chem.">
        <title>Identification of a mitochondrial Na+/H+ exchanger.</title>
        <authorList>
            <person name="Numata M."/>
            <person name="Petrecca K."/>
            <person name="Lake N."/>
            <person name="Orlowski J."/>
        </authorList>
    </citation>
    <scope>NUCLEOTIDE SEQUENCE</scope>
</reference>
<dbReference type="Gene3D" id="3.40.50.720">
    <property type="entry name" value="NAD(P)-binding Rossmann-like Domain"/>
    <property type="match status" value="1"/>
</dbReference>
<dbReference type="RefSeq" id="WP_028310637.1">
    <property type="nucleotide sequence ID" value="NZ_AXWS01000007.1"/>
</dbReference>
<dbReference type="Pfam" id="PF02254">
    <property type="entry name" value="TrkA_N"/>
    <property type="match status" value="1"/>
</dbReference>
<keyword evidence="5 10" id="KW-0812">Transmembrane</keyword>
<evidence type="ECO:0000259" key="11">
    <source>
        <dbReference type="PROSITE" id="PS51201"/>
    </source>
</evidence>
<keyword evidence="6" id="KW-0630">Potassium</keyword>
<keyword evidence="4" id="KW-0633">Potassium transport</keyword>
<evidence type="ECO:0000256" key="1">
    <source>
        <dbReference type="ARBA" id="ARBA00004127"/>
    </source>
</evidence>
<dbReference type="Pfam" id="PF00999">
    <property type="entry name" value="Na_H_Exchanger"/>
    <property type="match status" value="1"/>
</dbReference>
<keyword evidence="2" id="KW-0813">Transport</keyword>
<keyword evidence="3" id="KW-0050">Antiport</keyword>
<dbReference type="InterPro" id="IPR003148">
    <property type="entry name" value="RCK_N"/>
</dbReference>
<feature type="transmembrane region" description="Helical" evidence="10">
    <location>
        <begin position="304"/>
        <end position="323"/>
    </location>
</feature>
<feature type="transmembrane region" description="Helical" evidence="10">
    <location>
        <begin position="102"/>
        <end position="124"/>
    </location>
</feature>
<proteinExistence type="predicted"/>
<dbReference type="GO" id="GO:0012505">
    <property type="term" value="C:endomembrane system"/>
    <property type="evidence" value="ECO:0007669"/>
    <property type="project" value="UniProtKB-SubCell"/>
</dbReference>
<dbReference type="PANTHER" id="PTHR46157:SF4">
    <property type="entry name" value="K(+) EFFLUX ANTIPORTER 3, CHLOROPLASTIC"/>
    <property type="match status" value="1"/>
</dbReference>
<feature type="transmembrane region" description="Helical" evidence="10">
    <location>
        <begin position="255"/>
        <end position="284"/>
    </location>
</feature>
<dbReference type="InterPro" id="IPR006153">
    <property type="entry name" value="Cation/H_exchanger_TM"/>
</dbReference>
<feature type="transmembrane region" description="Helical" evidence="10">
    <location>
        <begin position="209"/>
        <end position="234"/>
    </location>
</feature>
<evidence type="ECO:0000256" key="4">
    <source>
        <dbReference type="ARBA" id="ARBA00022538"/>
    </source>
</evidence>
<dbReference type="AlphaFoldDB" id="A0A8B6X1P9"/>
<name>A0A8B6X1P9_9BURK</name>
<keyword evidence="12" id="KW-1185">Reference proteome</keyword>
<feature type="domain" description="RCK N-terminal" evidence="11">
    <location>
        <begin position="444"/>
        <end position="561"/>
    </location>
</feature>
<dbReference type="SUPFAM" id="SSF51735">
    <property type="entry name" value="NAD(P)-binding Rossmann-fold domains"/>
    <property type="match status" value="1"/>
</dbReference>
<dbReference type="GO" id="GO:0015297">
    <property type="term" value="F:antiporter activity"/>
    <property type="evidence" value="ECO:0007669"/>
    <property type="project" value="UniProtKB-KW"/>
</dbReference>
<evidence type="ECO:0000313" key="12">
    <source>
        <dbReference type="Proteomes" id="UP000675920"/>
    </source>
</evidence>
<feature type="transmembrane region" description="Helical" evidence="10">
    <location>
        <begin position="168"/>
        <end position="189"/>
    </location>
</feature>
<organism evidence="12 13">
    <name type="scientific">Derxia gummosa DSM 723</name>
    <dbReference type="NCBI Taxonomy" id="1121388"/>
    <lineage>
        <taxon>Bacteria</taxon>
        <taxon>Pseudomonadati</taxon>
        <taxon>Pseudomonadota</taxon>
        <taxon>Betaproteobacteria</taxon>
        <taxon>Burkholderiales</taxon>
        <taxon>Alcaligenaceae</taxon>
        <taxon>Derxia</taxon>
    </lineage>
</organism>
<dbReference type="InterPro" id="IPR038770">
    <property type="entry name" value="Na+/solute_symporter_sf"/>
</dbReference>
<dbReference type="PANTHER" id="PTHR46157">
    <property type="entry name" value="K(+) EFFLUX ANTIPORTER 3, CHLOROPLASTIC"/>
    <property type="match status" value="1"/>
</dbReference>
<dbReference type="InterPro" id="IPR036291">
    <property type="entry name" value="NAD(P)-bd_dom_sf"/>
</dbReference>
<dbReference type="FunFam" id="3.40.50.720:FF:000036">
    <property type="entry name" value="Glutathione-regulated potassium-efflux system protein KefB"/>
    <property type="match status" value="1"/>
</dbReference>
<evidence type="ECO:0000313" key="13">
    <source>
        <dbReference type="RefSeq" id="WP_028310637.1"/>
    </source>
</evidence>
<evidence type="ECO:0000256" key="7">
    <source>
        <dbReference type="ARBA" id="ARBA00022989"/>
    </source>
</evidence>
<feature type="transmembrane region" description="Helical" evidence="10">
    <location>
        <begin position="70"/>
        <end position="90"/>
    </location>
</feature>
<feature type="transmembrane region" description="Helical" evidence="10">
    <location>
        <begin position="130"/>
        <end position="147"/>
    </location>
</feature>
<dbReference type="GO" id="GO:1902600">
    <property type="term" value="P:proton transmembrane transport"/>
    <property type="evidence" value="ECO:0007669"/>
    <property type="project" value="InterPro"/>
</dbReference>
<evidence type="ECO:0000256" key="5">
    <source>
        <dbReference type="ARBA" id="ARBA00022692"/>
    </source>
</evidence>
<feature type="transmembrane region" description="Helical" evidence="10">
    <location>
        <begin position="392"/>
        <end position="411"/>
    </location>
</feature>
<keyword evidence="8" id="KW-0406">Ion transport</keyword>
<evidence type="ECO:0000256" key="9">
    <source>
        <dbReference type="ARBA" id="ARBA00023136"/>
    </source>
</evidence>
<dbReference type="GO" id="GO:0016020">
    <property type="term" value="C:membrane"/>
    <property type="evidence" value="ECO:0007669"/>
    <property type="project" value="InterPro"/>
</dbReference>
<dbReference type="OrthoDB" id="9781411at2"/>
<evidence type="ECO:0000256" key="8">
    <source>
        <dbReference type="ARBA" id="ARBA00023065"/>
    </source>
</evidence>
<evidence type="ECO:0000256" key="2">
    <source>
        <dbReference type="ARBA" id="ARBA00022448"/>
    </source>
</evidence>
<comment type="subcellular location">
    <subcellularLocation>
        <location evidence="1">Endomembrane system</location>
        <topology evidence="1">Multi-pass membrane protein</topology>
    </subcellularLocation>
</comment>
<reference evidence="13" key="4">
    <citation type="submission" date="2025-08" db="UniProtKB">
        <authorList>
            <consortium name="RefSeq"/>
        </authorList>
    </citation>
    <scope>IDENTIFICATION</scope>
</reference>
<feature type="transmembrane region" description="Helical" evidence="10">
    <location>
        <begin position="330"/>
        <end position="351"/>
    </location>
</feature>
<dbReference type="Gene3D" id="1.20.1530.20">
    <property type="match status" value="1"/>
</dbReference>
<accession>A0A8B6X1P9</accession>
<protein>
    <submittedName>
        <fullName evidence="13">Cation:proton antiporter</fullName>
    </submittedName>
</protein>